<evidence type="ECO:0000256" key="2">
    <source>
        <dbReference type="ARBA" id="ARBA00022490"/>
    </source>
</evidence>
<dbReference type="Gene3D" id="3.40.50.300">
    <property type="entry name" value="P-loop containing nucleotide triphosphate hydrolases"/>
    <property type="match status" value="1"/>
</dbReference>
<accession>A0A8C8S1N0</accession>
<dbReference type="PANTHER" id="PTHR45690">
    <property type="entry name" value="NACHT, LRR AND PYD DOMAINS-CONTAINING PROTEIN 12"/>
    <property type="match status" value="1"/>
</dbReference>
<feature type="domain" description="NACHT" evidence="4">
    <location>
        <begin position="86"/>
        <end position="221"/>
    </location>
</feature>
<dbReference type="AlphaFoldDB" id="A0A8C8S1N0"/>
<keyword evidence="3" id="KW-0677">Repeat</keyword>
<name>A0A8C8S1N0_9SAUR</name>
<comment type="subcellular location">
    <subcellularLocation>
        <location evidence="1">Cytoplasm</location>
    </subcellularLocation>
</comment>
<dbReference type="Proteomes" id="UP000694393">
    <property type="component" value="Unplaced"/>
</dbReference>
<dbReference type="GO" id="GO:0005737">
    <property type="term" value="C:cytoplasm"/>
    <property type="evidence" value="ECO:0007669"/>
    <property type="project" value="UniProtKB-SubCell"/>
</dbReference>
<dbReference type="PANTHER" id="PTHR45690:SF19">
    <property type="entry name" value="NACHT, LRR AND PYD DOMAINS-CONTAINING PROTEIN 3"/>
    <property type="match status" value="1"/>
</dbReference>
<dbReference type="InterPro" id="IPR027417">
    <property type="entry name" value="P-loop_NTPase"/>
</dbReference>
<keyword evidence="2" id="KW-0963">Cytoplasm</keyword>
<dbReference type="PROSITE" id="PS50837">
    <property type="entry name" value="NACHT"/>
    <property type="match status" value="1"/>
</dbReference>
<evidence type="ECO:0000259" key="4">
    <source>
        <dbReference type="PROSITE" id="PS50837"/>
    </source>
</evidence>
<sequence length="253" mass="29120">RVKYKEHIKNQYQLIKERNSHLGENVNLSKRYTKLTIISKLRCIKEREHEIMASGWRHAKIMTERACSSITMNSLFNPDENGQTPQIVVLQGAAGIGKTMTAKKIMLDWASGEVFENRFAYIVYINCREINCGSKQRRVVDLILKNCPDKNVPIKEILLNEEKLLFIIDGFDELRFSLDQKEDSLNSDPGKETPTEVTLSSLFRKKLLRKSHLMITTRPTALEKLQQLHPPCQVDVCLKAAESNVTDMIYVVR</sequence>
<organism evidence="5 6">
    <name type="scientific">Pelusios castaneus</name>
    <name type="common">West African mud turtle</name>
    <dbReference type="NCBI Taxonomy" id="367368"/>
    <lineage>
        <taxon>Eukaryota</taxon>
        <taxon>Metazoa</taxon>
        <taxon>Chordata</taxon>
        <taxon>Craniata</taxon>
        <taxon>Vertebrata</taxon>
        <taxon>Euteleostomi</taxon>
        <taxon>Archelosauria</taxon>
        <taxon>Testudinata</taxon>
        <taxon>Testudines</taxon>
        <taxon>Pleurodira</taxon>
        <taxon>Pelomedusidae</taxon>
        <taxon>Pelusios</taxon>
    </lineage>
</organism>
<dbReference type="Pfam" id="PF14484">
    <property type="entry name" value="FISNA"/>
    <property type="match status" value="1"/>
</dbReference>
<keyword evidence="6" id="KW-1185">Reference proteome</keyword>
<dbReference type="InterPro" id="IPR007111">
    <property type="entry name" value="NACHT_NTPase"/>
</dbReference>
<dbReference type="InterPro" id="IPR050637">
    <property type="entry name" value="NLRP_innate_immun_reg"/>
</dbReference>
<evidence type="ECO:0000256" key="3">
    <source>
        <dbReference type="ARBA" id="ARBA00022737"/>
    </source>
</evidence>
<dbReference type="Ensembl" id="ENSPCET00000013209.1">
    <property type="protein sequence ID" value="ENSPCEP00000012754.1"/>
    <property type="gene ID" value="ENSPCEG00000010135.1"/>
</dbReference>
<protein>
    <recommendedName>
        <fullName evidence="4">NACHT domain-containing protein</fullName>
    </recommendedName>
</protein>
<reference evidence="5" key="1">
    <citation type="submission" date="2025-08" db="UniProtKB">
        <authorList>
            <consortium name="Ensembl"/>
        </authorList>
    </citation>
    <scope>IDENTIFICATION</scope>
</reference>
<proteinExistence type="predicted"/>
<dbReference type="Pfam" id="PF05729">
    <property type="entry name" value="NACHT"/>
    <property type="match status" value="1"/>
</dbReference>
<reference evidence="5" key="2">
    <citation type="submission" date="2025-09" db="UniProtKB">
        <authorList>
            <consortium name="Ensembl"/>
        </authorList>
    </citation>
    <scope>IDENTIFICATION</scope>
</reference>
<evidence type="ECO:0000313" key="6">
    <source>
        <dbReference type="Proteomes" id="UP000694393"/>
    </source>
</evidence>
<evidence type="ECO:0000256" key="1">
    <source>
        <dbReference type="ARBA" id="ARBA00004496"/>
    </source>
</evidence>
<dbReference type="SUPFAM" id="SSF52540">
    <property type="entry name" value="P-loop containing nucleoside triphosphate hydrolases"/>
    <property type="match status" value="1"/>
</dbReference>
<dbReference type="SMART" id="SM01288">
    <property type="entry name" value="FISNA"/>
    <property type="match status" value="1"/>
</dbReference>
<dbReference type="InterPro" id="IPR029495">
    <property type="entry name" value="NACHT-assoc"/>
</dbReference>
<evidence type="ECO:0000313" key="5">
    <source>
        <dbReference type="Ensembl" id="ENSPCEP00000012754.1"/>
    </source>
</evidence>